<proteinExistence type="predicted"/>
<feature type="transmembrane region" description="Helical" evidence="1">
    <location>
        <begin position="33"/>
        <end position="52"/>
    </location>
</feature>
<protein>
    <submittedName>
        <fullName evidence="2">Uncharacterized protein</fullName>
    </submittedName>
</protein>
<keyword evidence="1" id="KW-1133">Transmembrane helix</keyword>
<keyword evidence="1" id="KW-0472">Membrane</keyword>
<keyword evidence="3" id="KW-1185">Reference proteome</keyword>
<evidence type="ECO:0000313" key="2">
    <source>
        <dbReference type="EMBL" id="KAA0696324.1"/>
    </source>
</evidence>
<organism evidence="2 3">
    <name type="scientific">Halopseudomonas laoshanensis</name>
    <dbReference type="NCBI Taxonomy" id="2268758"/>
    <lineage>
        <taxon>Bacteria</taxon>
        <taxon>Pseudomonadati</taxon>
        <taxon>Pseudomonadota</taxon>
        <taxon>Gammaproteobacteria</taxon>
        <taxon>Pseudomonadales</taxon>
        <taxon>Pseudomonadaceae</taxon>
        <taxon>Halopseudomonas</taxon>
    </lineage>
</organism>
<name>A0A7V7GVT4_9GAMM</name>
<evidence type="ECO:0000313" key="3">
    <source>
        <dbReference type="Proteomes" id="UP000463138"/>
    </source>
</evidence>
<keyword evidence="1" id="KW-0812">Transmembrane</keyword>
<sequence>MSDRKKKLEELLLRADWDDAPLRARQKRGSHKGMWLSFLAVCIAFVAVANYLDSKQLSRQNIHTLASESRVVTRVTATAQDEAKPAAISQASKQKVDSYDEQVKRLLAEPTEGPSTTQPKQTVFNDVNYIPVKQVNTVSMGVARPPAASQLSPVSRHGYVTVVQETKPSCWPYKPGSISCRNFKKAMKSGHNQLCYNSAHSYTEACRRAALYNPVQ</sequence>
<dbReference type="OrthoDB" id="6871963at2"/>
<reference evidence="2 3" key="1">
    <citation type="submission" date="2018-07" db="EMBL/GenBank/DDBJ databases">
        <title>Pseudomonas laoshanensis sp. nov., isolated from soil.</title>
        <authorList>
            <person name="Sun J."/>
            <person name="Yu L."/>
            <person name="Wang M."/>
            <person name="Zhang C."/>
        </authorList>
    </citation>
    <scope>NUCLEOTIDE SEQUENCE [LARGE SCALE GENOMIC DNA]</scope>
    <source>
        <strain evidence="2 3">Y22</strain>
    </source>
</reference>
<accession>A0A7V7GVT4</accession>
<comment type="caution">
    <text evidence="2">The sequence shown here is derived from an EMBL/GenBank/DDBJ whole genome shotgun (WGS) entry which is preliminary data.</text>
</comment>
<evidence type="ECO:0000256" key="1">
    <source>
        <dbReference type="SAM" id="Phobius"/>
    </source>
</evidence>
<dbReference type="AlphaFoldDB" id="A0A7V7GVT4"/>
<dbReference type="EMBL" id="QOVF01000001">
    <property type="protein sequence ID" value="KAA0696324.1"/>
    <property type="molecule type" value="Genomic_DNA"/>
</dbReference>
<dbReference type="Proteomes" id="UP000463138">
    <property type="component" value="Unassembled WGS sequence"/>
</dbReference>
<gene>
    <name evidence="2" type="ORF">DT594_02910</name>
</gene>
<dbReference type="RefSeq" id="WP_149331291.1">
    <property type="nucleotide sequence ID" value="NZ_QOVF01000001.1"/>
</dbReference>